<dbReference type="PANTHER" id="PTHR14136:SF17">
    <property type="entry name" value="BTB_POZ DOMAIN-CONTAINING PROTEIN KCTD9"/>
    <property type="match status" value="1"/>
</dbReference>
<dbReference type="SUPFAM" id="SSF141571">
    <property type="entry name" value="Pentapeptide repeat-like"/>
    <property type="match status" value="1"/>
</dbReference>
<comment type="caution">
    <text evidence="2">The sequence shown here is derived from an EMBL/GenBank/DDBJ whole genome shotgun (WGS) entry which is preliminary data.</text>
</comment>
<keyword evidence="1" id="KW-0812">Transmembrane</keyword>
<dbReference type="RefSeq" id="WP_377069810.1">
    <property type="nucleotide sequence ID" value="NZ_JBHMEC010000017.1"/>
</dbReference>
<dbReference type="Pfam" id="PF00805">
    <property type="entry name" value="Pentapeptide"/>
    <property type="match status" value="2"/>
</dbReference>
<dbReference type="Gene3D" id="2.160.20.80">
    <property type="entry name" value="E3 ubiquitin-protein ligase SopA"/>
    <property type="match status" value="1"/>
</dbReference>
<organism evidence="2 3">
    <name type="scientific">Roseovarius ramblicola</name>
    <dbReference type="NCBI Taxonomy" id="2022336"/>
    <lineage>
        <taxon>Bacteria</taxon>
        <taxon>Pseudomonadati</taxon>
        <taxon>Pseudomonadota</taxon>
        <taxon>Alphaproteobacteria</taxon>
        <taxon>Rhodobacterales</taxon>
        <taxon>Roseobacteraceae</taxon>
        <taxon>Roseovarius</taxon>
    </lineage>
</organism>
<feature type="transmembrane region" description="Helical" evidence="1">
    <location>
        <begin position="53"/>
        <end position="84"/>
    </location>
</feature>
<dbReference type="InterPro" id="IPR051082">
    <property type="entry name" value="Pentapeptide-BTB/POZ_domain"/>
</dbReference>
<reference evidence="2 3" key="1">
    <citation type="submission" date="2024-09" db="EMBL/GenBank/DDBJ databases">
        <authorList>
            <person name="Sun Q."/>
            <person name="Mori K."/>
        </authorList>
    </citation>
    <scope>NUCLEOTIDE SEQUENCE [LARGE SCALE GENOMIC DNA]</scope>
    <source>
        <strain evidence="2 3">CECT 9424</strain>
    </source>
</reference>
<dbReference type="PANTHER" id="PTHR14136">
    <property type="entry name" value="BTB_POZ DOMAIN-CONTAINING PROTEIN KCTD9"/>
    <property type="match status" value="1"/>
</dbReference>
<accession>A0ABV5I0N7</accession>
<keyword evidence="1" id="KW-0472">Membrane</keyword>
<gene>
    <name evidence="2" type="ORF">ACFFU4_10965</name>
</gene>
<evidence type="ECO:0000256" key="1">
    <source>
        <dbReference type="SAM" id="Phobius"/>
    </source>
</evidence>
<dbReference type="Proteomes" id="UP001589670">
    <property type="component" value="Unassembled WGS sequence"/>
</dbReference>
<feature type="transmembrane region" description="Helical" evidence="1">
    <location>
        <begin position="104"/>
        <end position="127"/>
    </location>
</feature>
<sequence>MTLTLPISAHALGTILFVAVVVILSGLVYLATRQVRQEDAPKDWLSTMRQRMGLTGLHPGLVTGLAVIWGVLFLALLAGMFWVLYGVAERAAAVTEQEGRDLRWYLLTLTAITASLGAVISLPFTLIRVALNRRQTETAEQGHITDRINTAVQGLGAEKVVKERVFVPIGSKSLEDISPSAEIERQIRELPVRGTRGTWDLIETTQPNLEVRIGAIYALERIAQDSDRDHVQIMEILCAYIRQNAPAPAEDDWPELEMRESENDGPLEADWEERLEAFREAQEKAKAGLKVREDIQVALTVIGRRSEKQRRLEAGRGVEAAFPFDVPCPEYDGPEDGHDQATLNTYRKKLREWEKALRAYDGYRLDLSGADLRGTDLSHLDLNGARLHGARLQGADLMEARLQGANLGEARLQGADLVGARLQGANLGEARLQGARLVGARLQGANLGEARLQGARLVGARFDPDTALTAATLRGAAVRAVDFTSIPQITGHLEGIFGDGSVTLPEGCDWPAHWPRHELEFRKFIEEWRKWQADREGYTPPDPPNAAG</sequence>
<name>A0ABV5I0N7_9RHOB</name>
<keyword evidence="1" id="KW-1133">Transmembrane helix</keyword>
<evidence type="ECO:0000313" key="3">
    <source>
        <dbReference type="Proteomes" id="UP001589670"/>
    </source>
</evidence>
<feature type="transmembrane region" description="Helical" evidence="1">
    <location>
        <begin position="12"/>
        <end position="32"/>
    </location>
</feature>
<dbReference type="InterPro" id="IPR001646">
    <property type="entry name" value="5peptide_repeat"/>
</dbReference>
<proteinExistence type="predicted"/>
<protein>
    <submittedName>
        <fullName evidence="2">Pentapeptide repeat-containing protein</fullName>
    </submittedName>
</protein>
<dbReference type="EMBL" id="JBHMEC010000017">
    <property type="protein sequence ID" value="MFB9150267.1"/>
    <property type="molecule type" value="Genomic_DNA"/>
</dbReference>
<evidence type="ECO:0000313" key="2">
    <source>
        <dbReference type="EMBL" id="MFB9150267.1"/>
    </source>
</evidence>
<keyword evidence="3" id="KW-1185">Reference proteome</keyword>